<gene>
    <name evidence="7" type="ORF">MNBD_GAMMA18-1839</name>
</gene>
<evidence type="ECO:0000259" key="6">
    <source>
        <dbReference type="PROSITE" id="PS51352"/>
    </source>
</evidence>
<dbReference type="EMBL" id="UOFP01000169">
    <property type="protein sequence ID" value="VAW87063.1"/>
    <property type="molecule type" value="Genomic_DNA"/>
</dbReference>
<keyword evidence="4" id="KW-0676">Redox-active center</keyword>
<dbReference type="GO" id="GO:0045454">
    <property type="term" value="P:cell redox homeostasis"/>
    <property type="evidence" value="ECO:0007669"/>
    <property type="project" value="TreeGrafter"/>
</dbReference>
<dbReference type="PROSITE" id="PS51354">
    <property type="entry name" value="GLUTAREDOXIN_2"/>
    <property type="match status" value="1"/>
</dbReference>
<protein>
    <submittedName>
        <fullName evidence="7">Peroxiredoxin family protein/glutaredoxin</fullName>
    </submittedName>
</protein>
<dbReference type="PRINTS" id="PR00160">
    <property type="entry name" value="GLUTAREDOXIN"/>
</dbReference>
<dbReference type="CDD" id="cd03013">
    <property type="entry name" value="PRX5_like"/>
    <property type="match status" value="1"/>
</dbReference>
<feature type="domain" description="Thioredoxin" evidence="6">
    <location>
        <begin position="4"/>
        <end position="168"/>
    </location>
</feature>
<proteinExistence type="predicted"/>
<sequence>MLANKEGQKVPSVIFKIRQNDEFVDLSSEQLFAGKTVALFSLPGAYTPTCSATHLPRFNELAETLQANGVDEIVCLSVNDAFVMDAWKEHQEAENITLIPDGNGEFTKKMGMLVDKLDLGFGMRSWRYSMLVKDGVIEKQFIEPEVPGDPFEVSDADTLLDYINPNAVKPQDVALFSRSGCPFCAKAKALLEENGHRYEEILLGSHAKLRTLRAMTGKETVPQVFINGELIGDSEALADYFAK</sequence>
<dbReference type="NCBIfam" id="TIGR02190">
    <property type="entry name" value="GlrX-dom"/>
    <property type="match status" value="1"/>
</dbReference>
<dbReference type="GO" id="GO:0008379">
    <property type="term" value="F:thioredoxin peroxidase activity"/>
    <property type="evidence" value="ECO:0007669"/>
    <property type="project" value="InterPro"/>
</dbReference>
<dbReference type="Pfam" id="PF08534">
    <property type="entry name" value="Redoxin"/>
    <property type="match status" value="1"/>
</dbReference>
<dbReference type="InterPro" id="IPR013740">
    <property type="entry name" value="Redoxin"/>
</dbReference>
<dbReference type="AlphaFoldDB" id="A0A3B0ZFS5"/>
<dbReference type="GO" id="GO:0005737">
    <property type="term" value="C:cytoplasm"/>
    <property type="evidence" value="ECO:0007669"/>
    <property type="project" value="TreeGrafter"/>
</dbReference>
<dbReference type="PANTHER" id="PTHR10430">
    <property type="entry name" value="PEROXIREDOXIN"/>
    <property type="match status" value="1"/>
</dbReference>
<keyword evidence="1" id="KW-0575">Peroxidase</keyword>
<dbReference type="InterPro" id="IPR013766">
    <property type="entry name" value="Thioredoxin_domain"/>
</dbReference>
<keyword evidence="3" id="KW-1015">Disulfide bond</keyword>
<evidence type="ECO:0000256" key="3">
    <source>
        <dbReference type="ARBA" id="ARBA00023157"/>
    </source>
</evidence>
<dbReference type="PROSITE" id="PS51352">
    <property type="entry name" value="THIOREDOXIN_2"/>
    <property type="match status" value="1"/>
</dbReference>
<dbReference type="InterPro" id="IPR036249">
    <property type="entry name" value="Thioredoxin-like_sf"/>
</dbReference>
<organism evidence="7">
    <name type="scientific">hydrothermal vent metagenome</name>
    <dbReference type="NCBI Taxonomy" id="652676"/>
    <lineage>
        <taxon>unclassified sequences</taxon>
        <taxon>metagenomes</taxon>
        <taxon>ecological metagenomes</taxon>
    </lineage>
</organism>
<accession>A0A3B0ZFS5</accession>
<dbReference type="InterPro" id="IPR011906">
    <property type="entry name" value="Glutaredoxin_dom"/>
</dbReference>
<evidence type="ECO:0000259" key="5">
    <source>
        <dbReference type="PROSITE" id="PS50404"/>
    </source>
</evidence>
<dbReference type="InterPro" id="IPR002109">
    <property type="entry name" value="Glutaredoxin"/>
</dbReference>
<dbReference type="Gene3D" id="3.40.30.10">
    <property type="entry name" value="Glutaredoxin"/>
    <property type="match status" value="2"/>
</dbReference>
<dbReference type="PANTHER" id="PTHR10430:SF16">
    <property type="entry name" value="PEROXIREDOXIN-5, MITOCHONDRIAL"/>
    <property type="match status" value="1"/>
</dbReference>
<evidence type="ECO:0000313" key="7">
    <source>
        <dbReference type="EMBL" id="VAW87063.1"/>
    </source>
</evidence>
<dbReference type="InterPro" id="IPR014025">
    <property type="entry name" value="Glutaredoxin_subgr"/>
</dbReference>
<dbReference type="SUPFAM" id="SSF52833">
    <property type="entry name" value="Thioredoxin-like"/>
    <property type="match status" value="1"/>
</dbReference>
<evidence type="ECO:0000256" key="1">
    <source>
        <dbReference type="ARBA" id="ARBA00022559"/>
    </source>
</evidence>
<feature type="domain" description="GST N-terminal" evidence="5">
    <location>
        <begin position="171"/>
        <end position="243"/>
    </location>
</feature>
<dbReference type="GO" id="GO:0042744">
    <property type="term" value="P:hydrogen peroxide catabolic process"/>
    <property type="evidence" value="ECO:0007669"/>
    <property type="project" value="TreeGrafter"/>
</dbReference>
<evidence type="ECO:0000256" key="2">
    <source>
        <dbReference type="ARBA" id="ARBA00023002"/>
    </source>
</evidence>
<name>A0A3B0ZFS5_9ZZZZ</name>
<evidence type="ECO:0000256" key="4">
    <source>
        <dbReference type="ARBA" id="ARBA00023284"/>
    </source>
</evidence>
<dbReference type="PROSITE" id="PS50404">
    <property type="entry name" value="GST_NTER"/>
    <property type="match status" value="1"/>
</dbReference>
<dbReference type="GO" id="GO:0034599">
    <property type="term" value="P:cellular response to oxidative stress"/>
    <property type="evidence" value="ECO:0007669"/>
    <property type="project" value="InterPro"/>
</dbReference>
<dbReference type="InterPro" id="IPR037944">
    <property type="entry name" value="PRX5-like"/>
</dbReference>
<reference evidence="7" key="1">
    <citation type="submission" date="2018-06" db="EMBL/GenBank/DDBJ databases">
        <authorList>
            <person name="Zhirakovskaya E."/>
        </authorList>
    </citation>
    <scope>NUCLEOTIDE SEQUENCE</scope>
</reference>
<dbReference type="Pfam" id="PF00462">
    <property type="entry name" value="Glutaredoxin"/>
    <property type="match status" value="1"/>
</dbReference>
<dbReference type="PROSITE" id="PS00195">
    <property type="entry name" value="GLUTAREDOXIN_1"/>
    <property type="match status" value="1"/>
</dbReference>
<dbReference type="InterPro" id="IPR011767">
    <property type="entry name" value="GLR_AS"/>
</dbReference>
<keyword evidence="2" id="KW-0560">Oxidoreductase</keyword>
<dbReference type="InterPro" id="IPR004045">
    <property type="entry name" value="Glutathione_S-Trfase_N"/>
</dbReference>